<keyword evidence="3" id="KW-1185">Reference proteome</keyword>
<dbReference type="Proteomes" id="UP000431922">
    <property type="component" value="Unassembled WGS sequence"/>
</dbReference>
<name>A0A845AZ31_9SPHN</name>
<reference evidence="2 3" key="1">
    <citation type="submission" date="2019-12" db="EMBL/GenBank/DDBJ databases">
        <title>Genomic-based taxomic classification of the family Erythrobacteraceae.</title>
        <authorList>
            <person name="Xu L."/>
        </authorList>
    </citation>
    <scope>NUCLEOTIDE SEQUENCE [LARGE SCALE GENOMIC DNA]</scope>
    <source>
        <strain evidence="2 3">KCTC 42453</strain>
    </source>
</reference>
<dbReference type="SUPFAM" id="SSF48452">
    <property type="entry name" value="TPR-like"/>
    <property type="match status" value="1"/>
</dbReference>
<comment type="caution">
    <text evidence="2">The sequence shown here is derived from an EMBL/GenBank/DDBJ whole genome shotgun (WGS) entry which is preliminary data.</text>
</comment>
<dbReference type="InterPro" id="IPR011990">
    <property type="entry name" value="TPR-like_helical_dom_sf"/>
</dbReference>
<dbReference type="EMBL" id="WTYL01000001">
    <property type="protein sequence ID" value="MXP43186.1"/>
    <property type="molecule type" value="Genomic_DNA"/>
</dbReference>
<proteinExistence type="predicted"/>
<dbReference type="OrthoDB" id="9787760at2"/>
<evidence type="ECO:0000259" key="1">
    <source>
        <dbReference type="Pfam" id="PF12770"/>
    </source>
</evidence>
<sequence>MPAAAQERPVLLRESFPIGDGGGILCQVQDRSVENPAKQGIFDRSWAIVCRDSAQAVANVYTFRDADADPSSLVIPLRREGVDCSAGSPAPFAAIAGAQRSPCTISGTSLGWSSIRVTRGKTTYIAEGFSAYDAATVLALRSVIDNSVAAGTIDVASTSVSDPLSFARAQAESLKPEAALAEGYRRNLGGEYAEAAAYFETLQQRLEADRDNTLNIGEFIVNRALQKSNLGEFSVADRLFGEAADETRGDMVAERLQRNFEAIHLINQGMLGEALDRLDQPLSDGLGGIEASDAGLAITIPIAERLNDGDGAGGLLGFVDELKLSPEERATLIDAQALQLRGTVLRISGDLAGAENAMLDSYGKAIAVRDGRVTSIARLRSQILGELALVSEGRGNEGQAESYLRSALALIEAQYPERQAVSAAKARLGAFLLRRGREEEAITLYRAVIDQSVGKRNAITGFSNQLRPYFRLIAYRVEADPAFAEDFFKATQILVRPGVAETQAVLSRELSSSSSEGSRLFRQALDLGRDIERLRIRFLALGKTDQSAAVAAEQRELGLQIERLEGEQLRTQAQLNDYPQYRVVAPRSLSLADFRASLKPGEVYAKMSVVGGDAFMFYTDRDFAKAYRISSSEADLDFEVDMLRSSISALEGGRYVTYPFEVALARDLHKALFGPVADRLAAAEHLVFEPDGALLRLPVDILVADDASVERYLASSSAADGDPFDFTGIAWLGRDKMVSTAVSAQSFVDARKAPRSRAAREYLGLGRNIPIGAMRPTATRSGIAEEDCSWNAAAWNSPIDDKELLIARRLVGGGGSMLLTGAEFTDDAIMGRDDLRDYRILHFATHGLVTPPNAACPAKPALLTSFGGEGSDGLLSFDEIFELGLDADIVILSACDTAGGASIEATRAAGVGSGGGTSLDGLVRSFIGAGGRTVMASHWPAPDEFGATERLISEMFTAGRDMGIGLALRTSQQQLMDDPRTSHPFYWGGFAIIGDATRPLLSDAPLVAAPAVAAL</sequence>
<feature type="domain" description="CHAT" evidence="1">
    <location>
        <begin position="663"/>
        <end position="995"/>
    </location>
</feature>
<evidence type="ECO:0000313" key="2">
    <source>
        <dbReference type="EMBL" id="MXP43186.1"/>
    </source>
</evidence>
<gene>
    <name evidence="2" type="ORF">GRI65_01800</name>
</gene>
<dbReference type="InterPro" id="IPR024983">
    <property type="entry name" value="CHAT_dom"/>
</dbReference>
<organism evidence="2 3">
    <name type="scientific">Allopontixanthobacter sediminis</name>
    <dbReference type="NCBI Taxonomy" id="1689985"/>
    <lineage>
        <taxon>Bacteria</taxon>
        <taxon>Pseudomonadati</taxon>
        <taxon>Pseudomonadota</taxon>
        <taxon>Alphaproteobacteria</taxon>
        <taxon>Sphingomonadales</taxon>
        <taxon>Erythrobacteraceae</taxon>
        <taxon>Allopontixanthobacter</taxon>
    </lineage>
</organism>
<dbReference type="RefSeq" id="WP_160754822.1">
    <property type="nucleotide sequence ID" value="NZ_WTYL01000001.1"/>
</dbReference>
<evidence type="ECO:0000313" key="3">
    <source>
        <dbReference type="Proteomes" id="UP000431922"/>
    </source>
</evidence>
<dbReference type="AlphaFoldDB" id="A0A845AZ31"/>
<accession>A0A845AZ31</accession>
<dbReference type="Gene3D" id="1.25.40.10">
    <property type="entry name" value="Tetratricopeptide repeat domain"/>
    <property type="match status" value="1"/>
</dbReference>
<protein>
    <submittedName>
        <fullName evidence="2">CHAT domain-containing protein</fullName>
    </submittedName>
</protein>
<dbReference type="Pfam" id="PF12770">
    <property type="entry name" value="CHAT"/>
    <property type="match status" value="1"/>
</dbReference>